<evidence type="ECO:0000313" key="4">
    <source>
        <dbReference type="Proteomes" id="UP000462621"/>
    </source>
</evidence>
<evidence type="ECO:0000256" key="1">
    <source>
        <dbReference type="ARBA" id="ARBA00012344"/>
    </source>
</evidence>
<accession>A0A7X4LPW7</accession>
<dbReference type="EMBL" id="WEKT01000056">
    <property type="protein sequence ID" value="MZI95431.1"/>
    <property type="molecule type" value="Genomic_DNA"/>
</dbReference>
<dbReference type="GO" id="GO:0016740">
    <property type="term" value="F:transferase activity"/>
    <property type="evidence" value="ECO:0007669"/>
    <property type="project" value="UniProtKB-KW"/>
</dbReference>
<dbReference type="PANTHER" id="PTHR12192">
    <property type="entry name" value="CATION TRANSPORT PROTEIN CHAC-RELATED"/>
    <property type="match status" value="1"/>
</dbReference>
<evidence type="ECO:0000256" key="2">
    <source>
        <dbReference type="ARBA" id="ARBA00023239"/>
    </source>
</evidence>
<dbReference type="AlphaFoldDB" id="A0A7X4LPW7"/>
<dbReference type="InterPro" id="IPR006840">
    <property type="entry name" value="ChaC"/>
</dbReference>
<proteinExistence type="predicted"/>
<keyword evidence="3" id="KW-0808">Transferase</keyword>
<name>A0A7X4LPW7_9VIBR</name>
<dbReference type="Gene3D" id="3.10.490.10">
    <property type="entry name" value="Gamma-glutamyl cyclotransferase-like"/>
    <property type="match status" value="1"/>
</dbReference>
<dbReference type="SUPFAM" id="SSF110857">
    <property type="entry name" value="Gamma-glutamyl cyclotransferase-like"/>
    <property type="match status" value="1"/>
</dbReference>
<reference evidence="3 4" key="1">
    <citation type="submission" date="2019-10" db="EMBL/GenBank/DDBJ databases">
        <title>Vibrio sp. nov. isolated from a shrimp pond.</title>
        <authorList>
            <person name="Gomez-Gil B."/>
            <person name="Enciso-Ibarra J."/>
            <person name="Enciso-Ibarra K."/>
            <person name="Bolan-Mejia C."/>
        </authorList>
    </citation>
    <scope>NUCLEOTIDE SEQUENCE [LARGE SCALE GENOMIC DNA]</scope>
    <source>
        <strain evidence="3 4">CAIM 722</strain>
    </source>
</reference>
<dbReference type="Pfam" id="PF04752">
    <property type="entry name" value="ChaC"/>
    <property type="match status" value="1"/>
</dbReference>
<dbReference type="InterPro" id="IPR036568">
    <property type="entry name" value="GGCT-like_sf"/>
</dbReference>
<dbReference type="InterPro" id="IPR013024">
    <property type="entry name" value="GGCT-like"/>
</dbReference>
<dbReference type="PANTHER" id="PTHR12192:SF2">
    <property type="entry name" value="GLUTATHIONE-SPECIFIC GAMMA-GLUTAMYLCYCLOTRANSFERASE 2"/>
    <property type="match status" value="1"/>
</dbReference>
<sequence>MLSRKDMVSGHFYEEHANTLPAGMVWDKNSIYQSLVDTLAQRESNQPVWVFAYGSLMWNPLITIEEMRKGTLKGWQRRFNLKLISGRASQQHPGRMLSLDHGGETQGMAFRLADDDQLVDELKVIWTREMITGLYLPRWESVKLTSGETIQAIVFVSNVAHPDHVPDESPESASSVIALAEGSIGTNTDYVMQLYSTLQSWCIEDPYIQDVVQCLNHS</sequence>
<dbReference type="GO" id="GO:0005737">
    <property type="term" value="C:cytoplasm"/>
    <property type="evidence" value="ECO:0007669"/>
    <property type="project" value="TreeGrafter"/>
</dbReference>
<keyword evidence="4" id="KW-1185">Reference proteome</keyword>
<keyword evidence="2" id="KW-0456">Lyase</keyword>
<comment type="caution">
    <text evidence="3">The sequence shown here is derived from an EMBL/GenBank/DDBJ whole genome shotgun (WGS) entry which is preliminary data.</text>
</comment>
<gene>
    <name evidence="3" type="ORF">F9817_19835</name>
</gene>
<evidence type="ECO:0000313" key="3">
    <source>
        <dbReference type="EMBL" id="MZI95431.1"/>
    </source>
</evidence>
<protein>
    <recommendedName>
        <fullName evidence="1">glutathione-specific gamma-glutamylcyclotransferase</fullName>
        <ecNumber evidence="1">4.3.2.7</ecNumber>
    </recommendedName>
</protein>
<dbReference type="Proteomes" id="UP000462621">
    <property type="component" value="Unassembled WGS sequence"/>
</dbReference>
<dbReference type="EC" id="4.3.2.7" evidence="1"/>
<dbReference type="RefSeq" id="WP_161157913.1">
    <property type="nucleotide sequence ID" value="NZ_WEKT01000056.1"/>
</dbReference>
<dbReference type="CDD" id="cd06661">
    <property type="entry name" value="GGCT_like"/>
    <property type="match status" value="1"/>
</dbReference>
<dbReference type="GO" id="GO:0006751">
    <property type="term" value="P:glutathione catabolic process"/>
    <property type="evidence" value="ECO:0007669"/>
    <property type="project" value="InterPro"/>
</dbReference>
<organism evidence="3 4">
    <name type="scientific">Vibrio eleionomae</name>
    <dbReference type="NCBI Taxonomy" id="2653505"/>
    <lineage>
        <taxon>Bacteria</taxon>
        <taxon>Pseudomonadati</taxon>
        <taxon>Pseudomonadota</taxon>
        <taxon>Gammaproteobacteria</taxon>
        <taxon>Vibrionales</taxon>
        <taxon>Vibrionaceae</taxon>
        <taxon>Vibrio</taxon>
    </lineage>
</organism>
<dbReference type="GO" id="GO:0061928">
    <property type="term" value="F:glutathione specific gamma-glutamylcyclotransferase activity"/>
    <property type="evidence" value="ECO:0007669"/>
    <property type="project" value="UniProtKB-EC"/>
</dbReference>